<evidence type="ECO:0000256" key="2">
    <source>
        <dbReference type="SAM" id="MobiDB-lite"/>
    </source>
</evidence>
<keyword evidence="4" id="KW-0548">Nucleotidyltransferase</keyword>
<evidence type="ECO:0000313" key="5">
    <source>
        <dbReference type="Proteomes" id="UP000564677"/>
    </source>
</evidence>
<dbReference type="EMBL" id="JAASQV010000002">
    <property type="protein sequence ID" value="NIJ65195.1"/>
    <property type="molecule type" value="Genomic_DNA"/>
</dbReference>
<feature type="domain" description="MobA-like NTP transferase" evidence="3">
    <location>
        <begin position="10"/>
        <end position="167"/>
    </location>
</feature>
<gene>
    <name evidence="4" type="ORF">FHR20_002157</name>
</gene>
<dbReference type="RefSeq" id="WP_167299626.1">
    <property type="nucleotide sequence ID" value="NZ_JAASQV010000002.1"/>
</dbReference>
<organism evidence="4 5">
    <name type="scientific">Sphingomonas leidyi</name>
    <dbReference type="NCBI Taxonomy" id="68569"/>
    <lineage>
        <taxon>Bacteria</taxon>
        <taxon>Pseudomonadati</taxon>
        <taxon>Pseudomonadota</taxon>
        <taxon>Alphaproteobacteria</taxon>
        <taxon>Sphingomonadales</taxon>
        <taxon>Sphingomonadaceae</taxon>
        <taxon>Sphingomonas</taxon>
    </lineage>
</organism>
<dbReference type="Proteomes" id="UP000564677">
    <property type="component" value="Unassembled WGS sequence"/>
</dbReference>
<name>A0A7X5UZL8_9SPHN</name>
<accession>A0A7X5UZL8</accession>
<dbReference type="Gene3D" id="3.90.550.10">
    <property type="entry name" value="Spore Coat Polysaccharide Biosynthesis Protein SpsA, Chain A"/>
    <property type="match status" value="1"/>
</dbReference>
<dbReference type="CDD" id="cd04182">
    <property type="entry name" value="GT_2_like_f"/>
    <property type="match status" value="1"/>
</dbReference>
<keyword evidence="4" id="KW-0808">Transferase</keyword>
<feature type="compositionally biased region" description="Basic and acidic residues" evidence="2">
    <location>
        <begin position="206"/>
        <end position="215"/>
    </location>
</feature>
<keyword evidence="1" id="KW-0460">Magnesium</keyword>
<reference evidence="4 5" key="1">
    <citation type="submission" date="2020-03" db="EMBL/GenBank/DDBJ databases">
        <title>Genomic Encyclopedia of Type Strains, Phase IV (KMG-IV): sequencing the most valuable type-strain genomes for metagenomic binning, comparative biology and taxonomic classification.</title>
        <authorList>
            <person name="Goeker M."/>
        </authorList>
    </citation>
    <scope>NUCLEOTIDE SEQUENCE [LARGE SCALE GENOMIC DNA]</scope>
    <source>
        <strain evidence="4 5">DSM 4733</strain>
    </source>
</reference>
<dbReference type="SUPFAM" id="SSF53448">
    <property type="entry name" value="Nucleotide-diphospho-sugar transferases"/>
    <property type="match status" value="1"/>
</dbReference>
<feature type="region of interest" description="Disordered" evidence="2">
    <location>
        <begin position="190"/>
        <end position="215"/>
    </location>
</feature>
<evidence type="ECO:0000313" key="4">
    <source>
        <dbReference type="EMBL" id="NIJ65195.1"/>
    </source>
</evidence>
<evidence type="ECO:0000259" key="3">
    <source>
        <dbReference type="Pfam" id="PF12804"/>
    </source>
</evidence>
<dbReference type="PANTHER" id="PTHR43777:SF1">
    <property type="entry name" value="MOLYBDENUM COFACTOR CYTIDYLYLTRANSFERASE"/>
    <property type="match status" value="1"/>
</dbReference>
<comment type="caution">
    <text evidence="4">The sequence shown here is derived from an EMBL/GenBank/DDBJ whole genome shotgun (WGS) entry which is preliminary data.</text>
</comment>
<evidence type="ECO:0000256" key="1">
    <source>
        <dbReference type="ARBA" id="ARBA00022842"/>
    </source>
</evidence>
<dbReference type="AlphaFoldDB" id="A0A7X5UZL8"/>
<dbReference type="PANTHER" id="PTHR43777">
    <property type="entry name" value="MOLYBDENUM COFACTOR CYTIDYLYLTRANSFERASE"/>
    <property type="match status" value="1"/>
</dbReference>
<dbReference type="InterPro" id="IPR025877">
    <property type="entry name" value="MobA-like_NTP_Trfase"/>
</dbReference>
<dbReference type="GO" id="GO:0061602">
    <property type="term" value="F:molybdenum cofactor cytidylyltransferase activity"/>
    <property type="evidence" value="ECO:0007669"/>
    <property type="project" value="UniProtKB-EC"/>
</dbReference>
<protein>
    <submittedName>
        <fullName evidence="4">Molybdenum cofactor cytidylyltransferase</fullName>
        <ecNumber evidence="4">2.7.7.76</ecNumber>
    </submittedName>
</protein>
<dbReference type="InterPro" id="IPR029044">
    <property type="entry name" value="Nucleotide-diphossugar_trans"/>
</dbReference>
<keyword evidence="5" id="KW-1185">Reference proteome</keyword>
<dbReference type="Pfam" id="PF12804">
    <property type="entry name" value="NTP_transf_3"/>
    <property type="match status" value="1"/>
</dbReference>
<dbReference type="EC" id="2.7.7.76" evidence="4"/>
<proteinExistence type="predicted"/>
<sequence length="215" mass="23360">MITPDQTALILLAAGRSRRFNDGDKLAEPFLDKPLAYHVVTALERIPFQARIAVVSATTLDFAALGYDVVENPDPALGQARSLGFGVARARELGCEAVLVALADMPRVTAAHVHRLMDAADGPATIVASSDGVQPMPPALFGKDMFPMLMQLEGDHGARDLIRRGHHVIAPPAELVDIDTQEDLRALRERYGLRTDGQPEQPPARVTRDEARRSD</sequence>